<dbReference type="STRING" id="204669.Acid345_2731"/>
<evidence type="ECO:0000313" key="11">
    <source>
        <dbReference type="Proteomes" id="UP000002432"/>
    </source>
</evidence>
<dbReference type="eggNOG" id="COG3206">
    <property type="taxonomic scope" value="Bacteria"/>
</dbReference>
<sequence>MRAILERSVEIEGIRMEEPVDGMRLMVRHRKLVGVVAAIAAAVATVAAMLLPPTYTATARLLPPQQSQSLAALFVGQTGNSPLAAMAQKDLGLKNPADLYIGVLNSRSVQDGLTKQFELATVYGLKRPSDVRARLVDRTRIQLTKEGLISVSVEDRDANRAAGLANGYAEQLRLATKRLAISEAAQRRKFFDEQVQQTRDELARAETTFREVQEKTGILQLDAQGKALIETAATLRAEIAAGEVQLRAMRSFGTEQNPDVRQQEAQLGGWRAELAQLESRRMGDGFSKGRAPADAQEYVQAMREVRYREAMLEMLLRQLEAAKLDEAKEATIVQVVDVAVPPDVRTSPKRAAVVVFSTLGAVLATAVWLQLRQRFLTDVAWQERWSGLRKEWGP</sequence>
<keyword evidence="11" id="KW-1185">Reference proteome</keyword>
<accession>Q1IN18</accession>
<dbReference type="Pfam" id="PF13807">
    <property type="entry name" value="GNVR"/>
    <property type="match status" value="1"/>
</dbReference>
<dbReference type="EMBL" id="CP000360">
    <property type="protein sequence ID" value="ABF41732.1"/>
    <property type="molecule type" value="Genomic_DNA"/>
</dbReference>
<dbReference type="InterPro" id="IPR050445">
    <property type="entry name" value="Bact_polysacc_biosynth/exp"/>
</dbReference>
<evidence type="ECO:0000256" key="2">
    <source>
        <dbReference type="ARBA" id="ARBA00022475"/>
    </source>
</evidence>
<gene>
    <name evidence="10" type="ordered locus">Acid345_2731</name>
</gene>
<reference evidence="10 11" key="1">
    <citation type="journal article" date="2009" name="Appl. Environ. Microbiol.">
        <title>Three genomes from the phylum Acidobacteria provide insight into the lifestyles of these microorganisms in soils.</title>
        <authorList>
            <person name="Ward N.L."/>
            <person name="Challacombe J.F."/>
            <person name="Janssen P.H."/>
            <person name="Henrissat B."/>
            <person name="Coutinho P.M."/>
            <person name="Wu M."/>
            <person name="Xie G."/>
            <person name="Haft D.H."/>
            <person name="Sait M."/>
            <person name="Badger J."/>
            <person name="Barabote R.D."/>
            <person name="Bradley B."/>
            <person name="Brettin T.S."/>
            <person name="Brinkac L.M."/>
            <person name="Bruce D."/>
            <person name="Creasy T."/>
            <person name="Daugherty S.C."/>
            <person name="Davidsen T.M."/>
            <person name="DeBoy R.T."/>
            <person name="Detter J.C."/>
            <person name="Dodson R.J."/>
            <person name="Durkin A.S."/>
            <person name="Ganapathy A."/>
            <person name="Gwinn-Giglio M."/>
            <person name="Han C.S."/>
            <person name="Khouri H."/>
            <person name="Kiss H."/>
            <person name="Kothari S.P."/>
            <person name="Madupu R."/>
            <person name="Nelson K.E."/>
            <person name="Nelson W.C."/>
            <person name="Paulsen I."/>
            <person name="Penn K."/>
            <person name="Ren Q."/>
            <person name="Rosovitz M.J."/>
            <person name="Selengut J.D."/>
            <person name="Shrivastava S."/>
            <person name="Sullivan S.A."/>
            <person name="Tapia R."/>
            <person name="Thompson L.S."/>
            <person name="Watkins K.L."/>
            <person name="Yang Q."/>
            <person name="Yu C."/>
            <person name="Zafar N."/>
            <person name="Zhou L."/>
            <person name="Kuske C.R."/>
        </authorList>
    </citation>
    <scope>NUCLEOTIDE SEQUENCE [LARGE SCALE GENOMIC DNA]</scope>
    <source>
        <strain evidence="10 11">Ellin345</strain>
    </source>
</reference>
<dbReference type="PANTHER" id="PTHR32309">
    <property type="entry name" value="TYROSINE-PROTEIN KINASE"/>
    <property type="match status" value="1"/>
</dbReference>
<dbReference type="GO" id="GO:0005886">
    <property type="term" value="C:plasma membrane"/>
    <property type="evidence" value="ECO:0007669"/>
    <property type="project" value="UniProtKB-SubCell"/>
</dbReference>
<dbReference type="Proteomes" id="UP000002432">
    <property type="component" value="Chromosome"/>
</dbReference>
<organism evidence="10 11">
    <name type="scientific">Koribacter versatilis (strain Ellin345)</name>
    <dbReference type="NCBI Taxonomy" id="204669"/>
    <lineage>
        <taxon>Bacteria</taxon>
        <taxon>Pseudomonadati</taxon>
        <taxon>Acidobacteriota</taxon>
        <taxon>Terriglobia</taxon>
        <taxon>Terriglobales</taxon>
        <taxon>Candidatus Korobacteraceae</taxon>
        <taxon>Candidatus Korobacter</taxon>
    </lineage>
</organism>
<keyword evidence="5 7" id="KW-0472">Membrane</keyword>
<dbReference type="InterPro" id="IPR003856">
    <property type="entry name" value="LPS_length_determ_N"/>
</dbReference>
<evidence type="ECO:0000256" key="7">
    <source>
        <dbReference type="SAM" id="Phobius"/>
    </source>
</evidence>
<evidence type="ECO:0000259" key="9">
    <source>
        <dbReference type="Pfam" id="PF13807"/>
    </source>
</evidence>
<comment type="subcellular location">
    <subcellularLocation>
        <location evidence="1">Cell membrane</location>
        <topology evidence="1">Multi-pass membrane protein</topology>
    </subcellularLocation>
</comment>
<dbReference type="EnsemblBacteria" id="ABF41732">
    <property type="protein sequence ID" value="ABF41732"/>
    <property type="gene ID" value="Acid345_2731"/>
</dbReference>
<dbReference type="InterPro" id="IPR032807">
    <property type="entry name" value="GNVR"/>
</dbReference>
<evidence type="ECO:0000256" key="3">
    <source>
        <dbReference type="ARBA" id="ARBA00022692"/>
    </source>
</evidence>
<dbReference type="OrthoDB" id="8884120at2"/>
<evidence type="ECO:0000259" key="8">
    <source>
        <dbReference type="Pfam" id="PF02706"/>
    </source>
</evidence>
<keyword evidence="3 7" id="KW-0812">Transmembrane</keyword>
<dbReference type="AlphaFoldDB" id="Q1IN18"/>
<feature type="domain" description="Tyrosine-protein kinase G-rich" evidence="9">
    <location>
        <begin position="296"/>
        <end position="369"/>
    </location>
</feature>
<feature type="domain" description="Polysaccharide chain length determinant N-terminal" evidence="8">
    <location>
        <begin position="26"/>
        <end position="112"/>
    </location>
</feature>
<feature type="transmembrane region" description="Helical" evidence="7">
    <location>
        <begin position="32"/>
        <end position="51"/>
    </location>
</feature>
<dbReference type="RefSeq" id="WP_011523533.1">
    <property type="nucleotide sequence ID" value="NC_008009.1"/>
</dbReference>
<keyword evidence="6" id="KW-0175">Coiled coil</keyword>
<evidence type="ECO:0000256" key="1">
    <source>
        <dbReference type="ARBA" id="ARBA00004651"/>
    </source>
</evidence>
<dbReference type="KEGG" id="aba:Acid345_2731"/>
<keyword evidence="2" id="KW-1003">Cell membrane</keyword>
<dbReference type="HOGENOM" id="CLU_051175_1_0_0"/>
<evidence type="ECO:0000313" key="10">
    <source>
        <dbReference type="EMBL" id="ABF41732.1"/>
    </source>
</evidence>
<evidence type="ECO:0000256" key="5">
    <source>
        <dbReference type="ARBA" id="ARBA00023136"/>
    </source>
</evidence>
<evidence type="ECO:0000256" key="4">
    <source>
        <dbReference type="ARBA" id="ARBA00022989"/>
    </source>
</evidence>
<keyword evidence="4 7" id="KW-1133">Transmembrane helix</keyword>
<dbReference type="PANTHER" id="PTHR32309:SF13">
    <property type="entry name" value="FERRIC ENTEROBACTIN TRANSPORT PROTEIN FEPE"/>
    <property type="match status" value="1"/>
</dbReference>
<name>Q1IN18_KORVE</name>
<dbReference type="GO" id="GO:0004713">
    <property type="term" value="F:protein tyrosine kinase activity"/>
    <property type="evidence" value="ECO:0007669"/>
    <property type="project" value="TreeGrafter"/>
</dbReference>
<dbReference type="Pfam" id="PF02706">
    <property type="entry name" value="Wzz"/>
    <property type="match status" value="1"/>
</dbReference>
<protein>
    <submittedName>
        <fullName evidence="10">Lipopolysaccharide biosynthesis</fullName>
    </submittedName>
</protein>
<evidence type="ECO:0000256" key="6">
    <source>
        <dbReference type="SAM" id="Coils"/>
    </source>
</evidence>
<feature type="coiled-coil region" evidence="6">
    <location>
        <begin position="181"/>
        <end position="215"/>
    </location>
</feature>
<proteinExistence type="predicted"/>